<evidence type="ECO:0000313" key="2">
    <source>
        <dbReference type="EMBL" id="NEI71042.1"/>
    </source>
</evidence>
<evidence type="ECO:0000313" key="3">
    <source>
        <dbReference type="Proteomes" id="UP000483035"/>
    </source>
</evidence>
<keyword evidence="1" id="KW-0472">Membrane</keyword>
<name>A0A6L9U9P8_9HYPH</name>
<dbReference type="RefSeq" id="WP_163987522.1">
    <property type="nucleotide sequence ID" value="NZ_WUEY01000006.1"/>
</dbReference>
<feature type="transmembrane region" description="Helical" evidence="1">
    <location>
        <begin position="42"/>
        <end position="59"/>
    </location>
</feature>
<accession>A0A6L9U9P8</accession>
<protein>
    <submittedName>
        <fullName evidence="2">Uncharacterized protein</fullName>
    </submittedName>
</protein>
<reference evidence="2 3" key="1">
    <citation type="submission" date="2019-12" db="EMBL/GenBank/DDBJ databases">
        <title>Rhizobium genotypes associated with high levels of biological nitrogen fixation by grain legumes in a temperate-maritime cropping system.</title>
        <authorList>
            <person name="Maluk M."/>
            <person name="Francesc Ferrando Molina F."/>
            <person name="Lopez Del Egido L."/>
            <person name="Lafos M."/>
            <person name="Langarica-Fuentes A."/>
            <person name="Gebre Yohannes G."/>
            <person name="Young M.W."/>
            <person name="Martin P."/>
            <person name="Gantlett R."/>
            <person name="Kenicer G."/>
            <person name="Hawes C."/>
            <person name="Begg G.S."/>
            <person name="Quilliam R.S."/>
            <person name="Squire G.R."/>
            <person name="Poole P.S."/>
            <person name="Young P.W."/>
            <person name="Iannetta P.M."/>
            <person name="James E.K."/>
        </authorList>
    </citation>
    <scope>NUCLEOTIDE SEQUENCE [LARGE SCALE GENOMIC DNA]</scope>
    <source>
        <strain evidence="2 3">JHI1118</strain>
    </source>
</reference>
<dbReference type="EMBL" id="WUEY01000006">
    <property type="protein sequence ID" value="NEI71042.1"/>
    <property type="molecule type" value="Genomic_DNA"/>
</dbReference>
<dbReference type="Proteomes" id="UP000483035">
    <property type="component" value="Unassembled WGS sequence"/>
</dbReference>
<dbReference type="AlphaFoldDB" id="A0A6L9U9P8"/>
<evidence type="ECO:0000256" key="1">
    <source>
        <dbReference type="SAM" id="Phobius"/>
    </source>
</evidence>
<organism evidence="2 3">
    <name type="scientific">Rhizobium lusitanum</name>
    <dbReference type="NCBI Taxonomy" id="293958"/>
    <lineage>
        <taxon>Bacteria</taxon>
        <taxon>Pseudomonadati</taxon>
        <taxon>Pseudomonadota</taxon>
        <taxon>Alphaproteobacteria</taxon>
        <taxon>Hyphomicrobiales</taxon>
        <taxon>Rhizobiaceae</taxon>
        <taxon>Rhizobium/Agrobacterium group</taxon>
        <taxon>Rhizobium</taxon>
    </lineage>
</organism>
<gene>
    <name evidence="2" type="ORF">GR212_15795</name>
</gene>
<keyword evidence="1" id="KW-0812">Transmembrane</keyword>
<sequence>MKLMKAILALVVTSRDLRRKMQEATRLGLDLKEIATVGFPKIVVATAFCITLGVTVGLIR</sequence>
<keyword evidence="1" id="KW-1133">Transmembrane helix</keyword>
<proteinExistence type="predicted"/>
<comment type="caution">
    <text evidence="2">The sequence shown here is derived from an EMBL/GenBank/DDBJ whole genome shotgun (WGS) entry which is preliminary data.</text>
</comment>